<dbReference type="AlphaFoldDB" id="A0A7J8JWM5"/>
<accession>A0A7J8JWM5</accession>
<dbReference type="InParanoid" id="A0A7J8JWM5"/>
<dbReference type="Proteomes" id="UP000550707">
    <property type="component" value="Unassembled WGS sequence"/>
</dbReference>
<gene>
    <name evidence="1" type="ORF">HJG59_007815</name>
</gene>
<keyword evidence="2" id="KW-1185">Reference proteome</keyword>
<proteinExistence type="predicted"/>
<reference evidence="1 2" key="1">
    <citation type="journal article" date="2020" name="Nature">
        <title>Six reference-quality genomes reveal evolution of bat adaptations.</title>
        <authorList>
            <person name="Jebb D."/>
            <person name="Huang Z."/>
            <person name="Pippel M."/>
            <person name="Hughes G.M."/>
            <person name="Lavrichenko K."/>
            <person name="Devanna P."/>
            <person name="Winkler S."/>
            <person name="Jermiin L.S."/>
            <person name="Skirmuntt E.C."/>
            <person name="Katzourakis A."/>
            <person name="Burkitt-Gray L."/>
            <person name="Ray D.A."/>
            <person name="Sullivan K.A.M."/>
            <person name="Roscito J.G."/>
            <person name="Kirilenko B.M."/>
            <person name="Davalos L.M."/>
            <person name="Corthals A.P."/>
            <person name="Power M.L."/>
            <person name="Jones G."/>
            <person name="Ransome R.D."/>
            <person name="Dechmann D.K.N."/>
            <person name="Locatelli A.G."/>
            <person name="Puechmaille S.J."/>
            <person name="Fedrigo O."/>
            <person name="Jarvis E.D."/>
            <person name="Hiller M."/>
            <person name="Vernes S.C."/>
            <person name="Myers E.W."/>
            <person name="Teeling E.C."/>
        </authorList>
    </citation>
    <scope>NUCLEOTIDE SEQUENCE [LARGE SCALE GENOMIC DNA]</scope>
    <source>
        <strain evidence="1">MMolMol1</strain>
        <tissue evidence="1">Muscle</tissue>
    </source>
</reference>
<dbReference type="EMBL" id="JACASF010000001">
    <property type="protein sequence ID" value="KAF6500759.1"/>
    <property type="molecule type" value="Genomic_DNA"/>
</dbReference>
<evidence type="ECO:0000313" key="2">
    <source>
        <dbReference type="Proteomes" id="UP000550707"/>
    </source>
</evidence>
<organism evidence="1 2">
    <name type="scientific">Molossus molossus</name>
    <name type="common">Pallas' mastiff bat</name>
    <name type="synonym">Vespertilio molossus</name>
    <dbReference type="NCBI Taxonomy" id="27622"/>
    <lineage>
        <taxon>Eukaryota</taxon>
        <taxon>Metazoa</taxon>
        <taxon>Chordata</taxon>
        <taxon>Craniata</taxon>
        <taxon>Vertebrata</taxon>
        <taxon>Euteleostomi</taxon>
        <taxon>Mammalia</taxon>
        <taxon>Eutheria</taxon>
        <taxon>Laurasiatheria</taxon>
        <taxon>Chiroptera</taxon>
        <taxon>Yangochiroptera</taxon>
        <taxon>Molossidae</taxon>
        <taxon>Molossus</taxon>
    </lineage>
</organism>
<evidence type="ECO:0000313" key="1">
    <source>
        <dbReference type="EMBL" id="KAF6500759.1"/>
    </source>
</evidence>
<name>A0A7J8JWM5_MOLMO</name>
<sequence>MFQWNGMEMKVTGPGVKWINSWKLKSSMMQALGWLERLLAMAKSLQRVSCSGEVRLKGRLFSTWSSLSSSPACLLVEPLPPYAHLPFLPRSSFWFPRFMLTDWPEEMRKLWDQEKHRVEMSTPTLGMCEKAIN</sequence>
<protein>
    <submittedName>
        <fullName evidence="1">Uncharacterized protein</fullName>
    </submittedName>
</protein>
<comment type="caution">
    <text evidence="1">The sequence shown here is derived from an EMBL/GenBank/DDBJ whole genome shotgun (WGS) entry which is preliminary data.</text>
</comment>